<evidence type="ECO:0000313" key="3">
    <source>
        <dbReference type="EMBL" id="MEX0426298.1"/>
    </source>
</evidence>
<dbReference type="Proteomes" id="UP001556631">
    <property type="component" value="Unassembled WGS sequence"/>
</dbReference>
<name>A0ABV3STX5_9ACTN</name>
<feature type="chain" id="PRO_5046397007" evidence="2">
    <location>
        <begin position="23"/>
        <end position="352"/>
    </location>
</feature>
<dbReference type="NCBIfam" id="TIGR01254">
    <property type="entry name" value="sfuA"/>
    <property type="match status" value="1"/>
</dbReference>
<reference evidence="3 4" key="1">
    <citation type="submission" date="2024-07" db="EMBL/GenBank/DDBJ databases">
        <authorList>
            <person name="Lee S."/>
            <person name="Kang M."/>
        </authorList>
    </citation>
    <scope>NUCLEOTIDE SEQUENCE [LARGE SCALE GENOMIC DNA]</scope>
    <source>
        <strain evidence="3 4">DS6</strain>
    </source>
</reference>
<evidence type="ECO:0000256" key="2">
    <source>
        <dbReference type="SAM" id="SignalP"/>
    </source>
</evidence>
<feature type="signal peptide" evidence="2">
    <location>
        <begin position="1"/>
        <end position="22"/>
    </location>
</feature>
<comment type="caution">
    <text evidence="3">The sequence shown here is derived from an EMBL/GenBank/DDBJ whole genome shotgun (WGS) entry which is preliminary data.</text>
</comment>
<keyword evidence="4" id="KW-1185">Reference proteome</keyword>
<protein>
    <submittedName>
        <fullName evidence="3">Thiamine ABC transporter substrate binding subunit</fullName>
    </submittedName>
</protein>
<dbReference type="RefSeq" id="WP_367990948.1">
    <property type="nucleotide sequence ID" value="NZ_JBFPJR010000002.1"/>
</dbReference>
<accession>A0ABV3STX5</accession>
<organism evidence="3 4">
    <name type="scientific">Nocardioides eburneus</name>
    <dbReference type="NCBI Taxonomy" id="3231482"/>
    <lineage>
        <taxon>Bacteria</taxon>
        <taxon>Bacillati</taxon>
        <taxon>Actinomycetota</taxon>
        <taxon>Actinomycetes</taxon>
        <taxon>Propionibacteriales</taxon>
        <taxon>Nocardioidaceae</taxon>
        <taxon>Nocardioides</taxon>
    </lineage>
</organism>
<dbReference type="Pfam" id="PF13343">
    <property type="entry name" value="SBP_bac_6"/>
    <property type="match status" value="1"/>
</dbReference>
<dbReference type="Gene3D" id="3.40.190.10">
    <property type="entry name" value="Periplasmic binding protein-like II"/>
    <property type="match status" value="2"/>
</dbReference>
<dbReference type="EMBL" id="JBFPJR010000002">
    <property type="protein sequence ID" value="MEX0426298.1"/>
    <property type="molecule type" value="Genomic_DNA"/>
</dbReference>
<dbReference type="PANTHER" id="PTHR30006:SF2">
    <property type="entry name" value="ABC TRANSPORTER SUBSTRATE-BINDING PROTEIN"/>
    <property type="match status" value="1"/>
</dbReference>
<sequence>MRLRAPVTVLAAAALLTTGLSGCGGSDSGQGAGERPTKVVLLTHDSFALPKKLTQQFEKESGYQLVVRSNGDAGLLTNKLVLSADNPDGDVAFGVDNTFASRALDAGVFDSYTPQDLPAGVSAYDLPGDDGSHLTPVDQGNVCVNIDTTWFAEHHLTPPASLDDLTKPAYKNLFVTPGATTSSPGLAFLLATISKYGDGWQTYWKKLVANGAKVVDGWDQAYEVDFTQGGGKGKRPIVLSYDSSPAYTVSGGKTTTKALLDTCFRQVEYAGVLQGADNPDGAKELVDFLLSPAVQKALPTSMYVYPVAKGTALPKQWATFAVQPTKTWDVAPDDITKNREEWLQQWSDVISG</sequence>
<proteinExistence type="predicted"/>
<dbReference type="PANTHER" id="PTHR30006">
    <property type="entry name" value="THIAMINE-BINDING PERIPLASMIC PROTEIN-RELATED"/>
    <property type="match status" value="1"/>
</dbReference>
<evidence type="ECO:0000256" key="1">
    <source>
        <dbReference type="ARBA" id="ARBA00022729"/>
    </source>
</evidence>
<dbReference type="InterPro" id="IPR005948">
    <property type="entry name" value="ThiB-like"/>
</dbReference>
<dbReference type="SUPFAM" id="SSF53850">
    <property type="entry name" value="Periplasmic binding protein-like II"/>
    <property type="match status" value="1"/>
</dbReference>
<evidence type="ECO:0000313" key="4">
    <source>
        <dbReference type="Proteomes" id="UP001556631"/>
    </source>
</evidence>
<gene>
    <name evidence="3" type="ORF">AB3X52_01610</name>
</gene>
<keyword evidence="1 2" id="KW-0732">Signal</keyword>
<dbReference type="PROSITE" id="PS51257">
    <property type="entry name" value="PROKAR_LIPOPROTEIN"/>
    <property type="match status" value="1"/>
</dbReference>
<dbReference type="CDD" id="cd13545">
    <property type="entry name" value="PBP2_TbpA"/>
    <property type="match status" value="1"/>
</dbReference>